<dbReference type="Gene3D" id="3.40.920.10">
    <property type="entry name" value="Pyruvate-ferredoxin oxidoreductase, PFOR, domain III"/>
    <property type="match status" value="1"/>
</dbReference>
<dbReference type="GO" id="GO:0016491">
    <property type="term" value="F:oxidoreductase activity"/>
    <property type="evidence" value="ECO:0007669"/>
    <property type="project" value="UniProtKB-KW"/>
</dbReference>
<keyword evidence="1" id="KW-0004">4Fe-4S</keyword>
<feature type="domain" description="4Fe-4S ferredoxin-type" evidence="7">
    <location>
        <begin position="302"/>
        <end position="332"/>
    </location>
</feature>
<evidence type="ECO:0000256" key="5">
    <source>
        <dbReference type="ARBA" id="ARBA00023004"/>
    </source>
</evidence>
<gene>
    <name evidence="8" type="ORF">E6H01_06665</name>
</gene>
<dbReference type="SUPFAM" id="SSF54862">
    <property type="entry name" value="4Fe-4S ferredoxins"/>
    <property type="match status" value="1"/>
</dbReference>
<evidence type="ECO:0000313" key="8">
    <source>
        <dbReference type="EMBL" id="TMJ02524.1"/>
    </source>
</evidence>
<keyword evidence="4" id="KW-0560">Oxidoreductase</keyword>
<keyword evidence="5" id="KW-0408">Iron</keyword>
<accession>A0A537L3E8</accession>
<proteinExistence type="predicted"/>
<evidence type="ECO:0000256" key="1">
    <source>
        <dbReference type="ARBA" id="ARBA00022485"/>
    </source>
</evidence>
<evidence type="ECO:0000256" key="6">
    <source>
        <dbReference type="ARBA" id="ARBA00023014"/>
    </source>
</evidence>
<evidence type="ECO:0000313" key="9">
    <source>
        <dbReference type="Proteomes" id="UP000319353"/>
    </source>
</evidence>
<dbReference type="InterPro" id="IPR002869">
    <property type="entry name" value="Pyrv_flavodox_OxRed_cen"/>
</dbReference>
<evidence type="ECO:0000256" key="3">
    <source>
        <dbReference type="ARBA" id="ARBA00022737"/>
    </source>
</evidence>
<dbReference type="Gene3D" id="3.30.70.20">
    <property type="match status" value="1"/>
</dbReference>
<dbReference type="Pfam" id="PF14697">
    <property type="entry name" value="Fer4_21"/>
    <property type="match status" value="1"/>
</dbReference>
<dbReference type="PANTHER" id="PTHR43724">
    <property type="entry name" value="PYRUVATE SYNTHASE SUBUNIT PORD"/>
    <property type="match status" value="1"/>
</dbReference>
<dbReference type="PANTHER" id="PTHR43724:SF1">
    <property type="entry name" value="PYRUVATE SYNTHASE SUBUNIT PORD"/>
    <property type="match status" value="1"/>
</dbReference>
<evidence type="ECO:0000259" key="7">
    <source>
        <dbReference type="PROSITE" id="PS51379"/>
    </source>
</evidence>
<evidence type="ECO:0000256" key="4">
    <source>
        <dbReference type="ARBA" id="ARBA00023002"/>
    </source>
</evidence>
<dbReference type="AlphaFoldDB" id="A0A537L3E8"/>
<keyword evidence="2" id="KW-0479">Metal-binding</keyword>
<organism evidence="8 9">
    <name type="scientific">Candidatus Segetimicrobium genomatis</name>
    <dbReference type="NCBI Taxonomy" id="2569760"/>
    <lineage>
        <taxon>Bacteria</taxon>
        <taxon>Bacillati</taxon>
        <taxon>Candidatus Sysuimicrobiota</taxon>
        <taxon>Candidatus Sysuimicrobiia</taxon>
        <taxon>Candidatus Sysuimicrobiales</taxon>
        <taxon>Candidatus Segetimicrobiaceae</taxon>
        <taxon>Candidatus Segetimicrobium</taxon>
    </lineage>
</organism>
<dbReference type="InterPro" id="IPR017896">
    <property type="entry name" value="4Fe4S_Fe-S-bd"/>
</dbReference>
<name>A0A537L3E8_9BACT</name>
<reference evidence="8 9" key="1">
    <citation type="journal article" date="2019" name="Nat. Microbiol.">
        <title>Mediterranean grassland soil C-N compound turnover is dependent on rainfall and depth, and is mediated by genomically divergent microorganisms.</title>
        <authorList>
            <person name="Diamond S."/>
            <person name="Andeer P.F."/>
            <person name="Li Z."/>
            <person name="Crits-Christoph A."/>
            <person name="Burstein D."/>
            <person name="Anantharaman K."/>
            <person name="Lane K.R."/>
            <person name="Thomas B.C."/>
            <person name="Pan C."/>
            <person name="Northen T.R."/>
            <person name="Banfield J.F."/>
        </authorList>
    </citation>
    <scope>NUCLEOTIDE SEQUENCE [LARGE SCALE GENOMIC DNA]</scope>
    <source>
        <strain evidence="8">NP_4</strain>
    </source>
</reference>
<dbReference type="PROSITE" id="PS51379">
    <property type="entry name" value="4FE4S_FER_2"/>
    <property type="match status" value="2"/>
</dbReference>
<dbReference type="GO" id="GO:0046872">
    <property type="term" value="F:metal ion binding"/>
    <property type="evidence" value="ECO:0007669"/>
    <property type="project" value="UniProtKB-KW"/>
</dbReference>
<keyword evidence="3" id="KW-0677">Repeat</keyword>
<dbReference type="PROSITE" id="PS00198">
    <property type="entry name" value="4FE4S_FER_1"/>
    <property type="match status" value="1"/>
</dbReference>
<dbReference type="GO" id="GO:0051539">
    <property type="term" value="F:4 iron, 4 sulfur cluster binding"/>
    <property type="evidence" value="ECO:0007669"/>
    <property type="project" value="UniProtKB-KW"/>
</dbReference>
<sequence length="413" mass="45966">MGRLFAVEIVYRGIFQKNLAKNISRGIALAAKHDGKVGISFGRYGDSPERNGIPAKNFAIVATDDETLQEGMAKYEPKEVDISISVDDTLCKGVESWAWYGLQPINRLLKPGGTLIVTTMHGADAIITMCHRKEFPYQLALLTSIPSFSGLWVYKDDHTDVRLLGAIAKVLPDLFSLTSVEKAIREEWHDELKVKSAQKAYERISTRVVSPAEGNPEKPYEFELPKWYELREGLAIPSIPAGKAMADPTTQQTGGFRPDRNPTFKKYATRTMRPVVDFDTCVKCTLCWLQCPDSCFDVTPDAFYDANMEACCGCGVCEAVCPVTNCITMVNETAFADNASQWEMWKKDKTGYQTWLQEKIQHKPERSHGFRIRGQYEQQIDTMVKDGIVDTGTSGETITEKVVTDVGEASAGG</sequence>
<dbReference type="EMBL" id="VBAL01000078">
    <property type="protein sequence ID" value="TMJ02524.1"/>
    <property type="molecule type" value="Genomic_DNA"/>
</dbReference>
<keyword evidence="6" id="KW-0411">Iron-sulfur</keyword>
<dbReference type="InterPro" id="IPR017900">
    <property type="entry name" value="4Fe4S_Fe_S_CS"/>
</dbReference>
<comment type="caution">
    <text evidence="8">The sequence shown here is derived from an EMBL/GenBank/DDBJ whole genome shotgun (WGS) entry which is preliminary data.</text>
</comment>
<feature type="domain" description="4Fe-4S ferredoxin-type" evidence="7">
    <location>
        <begin position="272"/>
        <end position="301"/>
    </location>
</feature>
<dbReference type="Proteomes" id="UP000319353">
    <property type="component" value="Unassembled WGS sequence"/>
</dbReference>
<evidence type="ECO:0000256" key="2">
    <source>
        <dbReference type="ARBA" id="ARBA00022723"/>
    </source>
</evidence>
<protein>
    <submittedName>
        <fullName evidence="8">(4Fe-4S)-binding protein</fullName>
    </submittedName>
</protein>